<evidence type="ECO:0000313" key="3">
    <source>
        <dbReference type="Proteomes" id="UP001196413"/>
    </source>
</evidence>
<feature type="chain" id="PRO_5042097823" evidence="1">
    <location>
        <begin position="49"/>
        <end position="151"/>
    </location>
</feature>
<keyword evidence="3" id="KW-1185">Reference proteome</keyword>
<dbReference type="AlphaFoldDB" id="A0AAD5N669"/>
<evidence type="ECO:0000256" key="1">
    <source>
        <dbReference type="SAM" id="SignalP"/>
    </source>
</evidence>
<comment type="caution">
    <text evidence="2">The sequence shown here is derived from an EMBL/GenBank/DDBJ whole genome shotgun (WGS) entry which is preliminary data.</text>
</comment>
<dbReference type="Proteomes" id="UP001196413">
    <property type="component" value="Unassembled WGS sequence"/>
</dbReference>
<reference evidence="2" key="1">
    <citation type="submission" date="2021-06" db="EMBL/GenBank/DDBJ databases">
        <title>Parelaphostrongylus tenuis whole genome reference sequence.</title>
        <authorList>
            <person name="Garwood T.J."/>
            <person name="Larsen P.A."/>
            <person name="Fountain-Jones N.M."/>
            <person name="Garbe J.R."/>
            <person name="Macchietto M.G."/>
            <person name="Kania S.A."/>
            <person name="Gerhold R.W."/>
            <person name="Richards J.E."/>
            <person name="Wolf T.M."/>
        </authorList>
    </citation>
    <scope>NUCLEOTIDE SEQUENCE</scope>
    <source>
        <strain evidence="2">MNPRO001-30</strain>
        <tissue evidence="2">Meninges</tissue>
    </source>
</reference>
<feature type="signal peptide" evidence="1">
    <location>
        <begin position="1"/>
        <end position="48"/>
    </location>
</feature>
<keyword evidence="1" id="KW-0732">Signal</keyword>
<evidence type="ECO:0000313" key="2">
    <source>
        <dbReference type="EMBL" id="KAJ1363261.1"/>
    </source>
</evidence>
<name>A0AAD5N669_PARTN</name>
<proteinExistence type="predicted"/>
<gene>
    <name evidence="2" type="ORF">KIN20_023089</name>
</gene>
<accession>A0AAD5N669</accession>
<organism evidence="2 3">
    <name type="scientific">Parelaphostrongylus tenuis</name>
    <name type="common">Meningeal worm</name>
    <dbReference type="NCBI Taxonomy" id="148309"/>
    <lineage>
        <taxon>Eukaryota</taxon>
        <taxon>Metazoa</taxon>
        <taxon>Ecdysozoa</taxon>
        <taxon>Nematoda</taxon>
        <taxon>Chromadorea</taxon>
        <taxon>Rhabditida</taxon>
        <taxon>Rhabditina</taxon>
        <taxon>Rhabditomorpha</taxon>
        <taxon>Strongyloidea</taxon>
        <taxon>Metastrongylidae</taxon>
        <taxon>Parelaphostrongylus</taxon>
    </lineage>
</organism>
<dbReference type="EMBL" id="JAHQIW010004653">
    <property type="protein sequence ID" value="KAJ1363261.1"/>
    <property type="molecule type" value="Genomic_DNA"/>
</dbReference>
<sequence>MYSCTVGDEQEQNLIGDNPCRPSKRAIKALFRWICVLLLVLLLAEVESQTWYTGDNSTVSGCSTHCAVEDDDLSCWNSTLNFFTRVLIGKLRHYTAVQVDIDQWHRRHGKPEGQDMGLLASEIEKSFLKELQPEDILDRNHCDPCCQRCQR</sequence>
<protein>
    <submittedName>
        <fullName evidence="2">Uncharacterized protein</fullName>
    </submittedName>
</protein>